<comment type="subcellular location">
    <subcellularLocation>
        <location evidence="1">Membrane</location>
        <topology evidence="1">Multi-pass membrane protein</topology>
    </subcellularLocation>
</comment>
<dbReference type="Pfam" id="PF03124">
    <property type="entry name" value="EXS"/>
    <property type="match status" value="1"/>
</dbReference>
<evidence type="ECO:0000256" key="1">
    <source>
        <dbReference type="ARBA" id="ARBA00004141"/>
    </source>
</evidence>
<feature type="domain" description="SPX" evidence="9">
    <location>
        <begin position="1"/>
        <end position="267"/>
    </location>
</feature>
<dbReference type="AlphaFoldDB" id="A0A1G4IMQ5"/>
<keyword evidence="11" id="KW-1185">Reference proteome</keyword>
<comment type="similarity">
    <text evidence="2">Belongs to the SYG1 (TC 2.A.94) family.</text>
</comment>
<dbReference type="GO" id="GO:0006817">
    <property type="term" value="P:phosphate ion transport"/>
    <property type="evidence" value="ECO:0007669"/>
    <property type="project" value="TreeGrafter"/>
</dbReference>
<feature type="domain" description="EXS" evidence="8">
    <location>
        <begin position="574"/>
        <end position="781"/>
    </location>
</feature>
<reference evidence="11" key="1">
    <citation type="submission" date="2016-03" db="EMBL/GenBank/DDBJ databases">
        <authorList>
            <person name="Devillers Hugo."/>
        </authorList>
    </citation>
    <scope>NUCLEOTIDE SEQUENCE [LARGE SCALE GENOMIC DNA]</scope>
</reference>
<dbReference type="Pfam" id="PF03105">
    <property type="entry name" value="SPX"/>
    <property type="match status" value="2"/>
</dbReference>
<proteinExistence type="inferred from homology"/>
<feature type="transmembrane region" description="Helical" evidence="7">
    <location>
        <begin position="458"/>
        <end position="480"/>
    </location>
</feature>
<dbReference type="OrthoDB" id="9970435at2759"/>
<dbReference type="PROSITE" id="PS51380">
    <property type="entry name" value="EXS"/>
    <property type="match status" value="1"/>
</dbReference>
<feature type="transmembrane region" description="Helical" evidence="7">
    <location>
        <begin position="523"/>
        <end position="539"/>
    </location>
</feature>
<feature type="transmembrane region" description="Helical" evidence="7">
    <location>
        <begin position="486"/>
        <end position="503"/>
    </location>
</feature>
<feature type="compositionally biased region" description="Acidic residues" evidence="6">
    <location>
        <begin position="850"/>
        <end position="860"/>
    </location>
</feature>
<evidence type="ECO:0000256" key="3">
    <source>
        <dbReference type="ARBA" id="ARBA00022692"/>
    </source>
</evidence>
<dbReference type="PANTHER" id="PTHR10783:SF103">
    <property type="entry name" value="SOLUTE CARRIER FAMILY 53 MEMBER 1"/>
    <property type="match status" value="1"/>
</dbReference>
<dbReference type="InterPro" id="IPR004342">
    <property type="entry name" value="EXS_C"/>
</dbReference>
<dbReference type="GO" id="GO:0000822">
    <property type="term" value="F:inositol hexakisphosphate binding"/>
    <property type="evidence" value="ECO:0007669"/>
    <property type="project" value="TreeGrafter"/>
</dbReference>
<evidence type="ECO:0000256" key="7">
    <source>
        <dbReference type="SAM" id="Phobius"/>
    </source>
</evidence>
<dbReference type="PANTHER" id="PTHR10783">
    <property type="entry name" value="XENOTROPIC AND POLYTROPIC RETROVIRUS RECEPTOR 1-RELATED"/>
    <property type="match status" value="1"/>
</dbReference>
<dbReference type="EMBL" id="LT598483">
    <property type="protein sequence ID" value="SCU77682.1"/>
    <property type="molecule type" value="Genomic_DNA"/>
</dbReference>
<feature type="compositionally biased region" description="Basic and acidic residues" evidence="6">
    <location>
        <begin position="833"/>
        <end position="848"/>
    </location>
</feature>
<evidence type="ECO:0000256" key="5">
    <source>
        <dbReference type="ARBA" id="ARBA00023136"/>
    </source>
</evidence>
<evidence type="ECO:0000256" key="2">
    <source>
        <dbReference type="ARBA" id="ARBA00009665"/>
    </source>
</evidence>
<evidence type="ECO:0000259" key="9">
    <source>
        <dbReference type="PROSITE" id="PS51382"/>
    </source>
</evidence>
<dbReference type="CDD" id="cd14475">
    <property type="entry name" value="SPX_SYG1_like"/>
    <property type="match status" value="1"/>
</dbReference>
<evidence type="ECO:0000313" key="10">
    <source>
        <dbReference type="EMBL" id="SCU77682.1"/>
    </source>
</evidence>
<protein>
    <submittedName>
        <fullName evidence="10">LAME_0A01904g1_1</fullName>
    </submittedName>
</protein>
<feature type="transmembrane region" description="Helical" evidence="7">
    <location>
        <begin position="641"/>
        <end position="661"/>
    </location>
</feature>
<dbReference type="GO" id="GO:0016036">
    <property type="term" value="P:cellular response to phosphate starvation"/>
    <property type="evidence" value="ECO:0007669"/>
    <property type="project" value="TreeGrafter"/>
</dbReference>
<keyword evidence="4 7" id="KW-1133">Transmembrane helix</keyword>
<dbReference type="PROSITE" id="PS51382">
    <property type="entry name" value="SPX"/>
    <property type="match status" value="1"/>
</dbReference>
<gene>
    <name evidence="10" type="ORF">LAME_0A01904G</name>
</gene>
<organism evidence="10 11">
    <name type="scientific">Lachancea meyersii CBS 8951</name>
    <dbReference type="NCBI Taxonomy" id="1266667"/>
    <lineage>
        <taxon>Eukaryota</taxon>
        <taxon>Fungi</taxon>
        <taxon>Dikarya</taxon>
        <taxon>Ascomycota</taxon>
        <taxon>Saccharomycotina</taxon>
        <taxon>Saccharomycetes</taxon>
        <taxon>Saccharomycetales</taxon>
        <taxon>Saccharomycetaceae</taxon>
        <taxon>Lachancea</taxon>
    </lineage>
</organism>
<accession>A0A1G4IMQ5</accession>
<feature type="transmembrane region" description="Helical" evidence="7">
    <location>
        <begin position="615"/>
        <end position="635"/>
    </location>
</feature>
<dbReference type="GO" id="GO:0005886">
    <property type="term" value="C:plasma membrane"/>
    <property type="evidence" value="ECO:0007669"/>
    <property type="project" value="TreeGrafter"/>
</dbReference>
<name>A0A1G4IMQ5_9SACH</name>
<keyword evidence="5 7" id="KW-0472">Membrane</keyword>
<keyword evidence="3 7" id="KW-0812">Transmembrane</keyword>
<sequence>MKFAEHLRESAVPEWIDKYIDYKIGKKKLKACRGTIAASQALSNNIPGNTCSVELPPHADESARYRTQNSYNSVQKRFVIEFVEKWVIDQELEKCNDFYLWELDRCGKRFSVLQEQINRYELHKEQLEFERSGRNLAALKSYGSVNEGSPSPLPPKLQKHSWGSSLFAFLRDNELVPSFPNFMPFKRLMGRSSERDYGSSIGHGETFTPITLSAGQIQQRLSDALIEEYLLIQLIKNYREVNVTGFRKIVKKFDKTCGTKELPHFMEYAKSAFPLFQDADANAKVIAQTLRDSVMLRQPAKITTDIELADPLMAWEQKITTWYTDTLALSSKDRKQKSARLKNISLEYSLSERKVHRFNRSILQMFVGGLLCGASLALIGYTLFVGFTASSLSSIHKLLLPLWGGWYMTFLMAFLFLLDCYVWHKNNINYRFIMFGEMQSRHGAVLYNNDFSTTKIPLLFYFTSILVFPMAVMSTLSFHAEGLSPYSIIWIVMAAILFLMPLLGKQPLGNIPYWNKLKTSVKWLLVTFVRLVFSGFYPVQFGDFFLGDIFASLTYSMGDIALFFCVYSKTPNGMCGSSHSKSMGAMSCLPNFWRFLQCLRRFSDSGDWFPHLLNALKYVIGVCYYASLCAYRLSYTTTRKNIFIIFATLNATLTAAWDLIMDWSLLQTKSRNWLLRDDLYLAGRKNWKTGAYSKRRMLVYYAAMIWDVLMRFQWIVYVVAPSTIHQSAITTFILAALEVSRRFVWVVFRVENEHVANVHLFKVSGEVSLPFPSTVSEESETEESVTSARYALPELGGPEAPHAAYRGNVLPRSNSSGLFKTFSKSIPWAHAKDFQRPQGHTSDDKPQESDASESEVDSTF</sequence>
<feature type="transmembrane region" description="Helical" evidence="7">
    <location>
        <begin position="362"/>
        <end position="384"/>
    </location>
</feature>
<evidence type="ECO:0000256" key="6">
    <source>
        <dbReference type="SAM" id="MobiDB-lite"/>
    </source>
</evidence>
<dbReference type="InterPro" id="IPR004331">
    <property type="entry name" value="SPX_dom"/>
</dbReference>
<feature type="region of interest" description="Disordered" evidence="6">
    <location>
        <begin position="833"/>
        <end position="860"/>
    </location>
</feature>
<feature type="transmembrane region" description="Helical" evidence="7">
    <location>
        <begin position="404"/>
        <end position="424"/>
    </location>
</feature>
<evidence type="ECO:0000313" key="11">
    <source>
        <dbReference type="Proteomes" id="UP000191144"/>
    </source>
</evidence>
<dbReference type="Proteomes" id="UP000191144">
    <property type="component" value="Chromosome A"/>
</dbReference>
<dbReference type="GO" id="GO:0005794">
    <property type="term" value="C:Golgi apparatus"/>
    <property type="evidence" value="ECO:0007669"/>
    <property type="project" value="TreeGrafter"/>
</dbReference>
<evidence type="ECO:0000256" key="4">
    <source>
        <dbReference type="ARBA" id="ARBA00022989"/>
    </source>
</evidence>
<evidence type="ECO:0000259" key="8">
    <source>
        <dbReference type="PROSITE" id="PS51380"/>
    </source>
</evidence>